<protein>
    <recommendedName>
        <fullName evidence="7">Beta-hexosaminidase</fullName>
        <ecNumber evidence="7">3.2.1.52</ecNumber>
    </recommendedName>
</protein>
<dbReference type="OrthoDB" id="428480at2759"/>
<evidence type="ECO:0000256" key="8">
    <source>
        <dbReference type="PIRSR" id="PIRSR001093-1"/>
    </source>
</evidence>
<dbReference type="STRING" id="418985.A0A1V9Y3R8"/>
<evidence type="ECO:0000256" key="2">
    <source>
        <dbReference type="ARBA" id="ARBA00006285"/>
    </source>
</evidence>
<evidence type="ECO:0000259" key="9">
    <source>
        <dbReference type="Pfam" id="PF00728"/>
    </source>
</evidence>
<dbReference type="Proteomes" id="UP000192247">
    <property type="component" value="Unassembled WGS sequence"/>
</dbReference>
<feature type="active site" description="Proton donor" evidence="8">
    <location>
        <position position="351"/>
    </location>
</feature>
<evidence type="ECO:0000313" key="11">
    <source>
        <dbReference type="EMBL" id="OQR80396.1"/>
    </source>
</evidence>
<evidence type="ECO:0000256" key="4">
    <source>
        <dbReference type="ARBA" id="ARBA00022801"/>
    </source>
</evidence>
<evidence type="ECO:0000256" key="5">
    <source>
        <dbReference type="ARBA" id="ARBA00023180"/>
    </source>
</evidence>
<dbReference type="GO" id="GO:0016020">
    <property type="term" value="C:membrane"/>
    <property type="evidence" value="ECO:0007669"/>
    <property type="project" value="TreeGrafter"/>
</dbReference>
<dbReference type="InterPro" id="IPR025705">
    <property type="entry name" value="Beta_hexosaminidase_sua/sub"/>
</dbReference>
<keyword evidence="5" id="KW-0325">Glycoprotein</keyword>
<keyword evidence="3" id="KW-0732">Signal</keyword>
<dbReference type="Gene3D" id="3.30.379.10">
    <property type="entry name" value="Chitobiase/beta-hexosaminidase domain 2-like"/>
    <property type="match status" value="1"/>
</dbReference>
<dbReference type="SUPFAM" id="SSF51445">
    <property type="entry name" value="(Trans)glycosidases"/>
    <property type="match status" value="1"/>
</dbReference>
<comment type="similarity">
    <text evidence="2 7">Belongs to the glycosyl hydrolase 20 family.</text>
</comment>
<organism evidence="11 12">
    <name type="scientific">Tropilaelaps mercedesae</name>
    <dbReference type="NCBI Taxonomy" id="418985"/>
    <lineage>
        <taxon>Eukaryota</taxon>
        <taxon>Metazoa</taxon>
        <taxon>Ecdysozoa</taxon>
        <taxon>Arthropoda</taxon>
        <taxon>Chelicerata</taxon>
        <taxon>Arachnida</taxon>
        <taxon>Acari</taxon>
        <taxon>Parasitiformes</taxon>
        <taxon>Mesostigmata</taxon>
        <taxon>Gamasina</taxon>
        <taxon>Dermanyssoidea</taxon>
        <taxon>Laelapidae</taxon>
        <taxon>Tropilaelaps</taxon>
    </lineage>
</organism>
<dbReference type="InterPro" id="IPR029018">
    <property type="entry name" value="Hex-like_dom2"/>
</dbReference>
<comment type="catalytic activity">
    <reaction evidence="1 7">
        <text>Hydrolysis of terminal non-reducing N-acetyl-D-hexosamine residues in N-acetyl-beta-D-hexosaminides.</text>
        <dbReference type="EC" id="3.2.1.52"/>
    </reaction>
</comment>
<dbReference type="InterPro" id="IPR015883">
    <property type="entry name" value="Glyco_hydro_20_cat"/>
</dbReference>
<evidence type="ECO:0000313" key="12">
    <source>
        <dbReference type="Proteomes" id="UP000192247"/>
    </source>
</evidence>
<gene>
    <name evidence="11" type="ORF">BIW11_05084</name>
</gene>
<keyword evidence="4 7" id="KW-0378">Hydrolase</keyword>
<dbReference type="GO" id="GO:0005764">
    <property type="term" value="C:lysosome"/>
    <property type="evidence" value="ECO:0007669"/>
    <property type="project" value="TreeGrafter"/>
</dbReference>
<dbReference type="GO" id="GO:0004563">
    <property type="term" value="F:beta-N-acetylhexosaminidase activity"/>
    <property type="evidence" value="ECO:0007669"/>
    <property type="project" value="UniProtKB-EC"/>
</dbReference>
<sequence>MKEFLSTLKRRLPWLSVVGIAVISLVRAHITYIEVRLPLAGTPSPPGSPWPMPQVYKPELKQLEINPETFEFRTDAICCDVIDKAIRRYKKIIFTQNRIPPTGHLPVLKALIIDVDKYDDKSGNCGYPRHKSNENYTLTVNETLSLAMLRAPTIWGALRGLETFSQLIYIDDGSNRYLINATTIEDWPRFLFRGILIDTSRHFQPVKVLKQNLDAMSMSKFNVFHWHIVDDQSWPYEMRAFPNITEAAYNPKLVYTQQDIKDIIEYARERGIRIIPEIDTPGHTQAIGKIFPDILTPCYGDKGRGTPRYPDFAGFEMLNPMQGYIYDVLRKIFNETLNTFPDEYIHLGMDEVYYKCWESSPEIAEFMKKNGMTKVSQVEQYYVRKTLDNVKELGAKYMIWQDPIDNGVKVAPDTLVGVWKDTYLDSKLSSWQNYMKNIVKHGHQIVLSAPWYLNYISYGQDWRKYYEVDPCAFNGTEAEKDLIIGGEACMWGEYVDATNLISRFWPRASAVGERLWSSASVNNTNDAAFRLDELRCRMLRRGVPAAPILNGFCGAYDWDVN</sequence>
<dbReference type="PANTHER" id="PTHR22600:SF21">
    <property type="entry name" value="BETA-HEXOSAMINIDASE A"/>
    <property type="match status" value="1"/>
</dbReference>
<dbReference type="AlphaFoldDB" id="A0A1V9Y3R8"/>
<dbReference type="Pfam" id="PF14845">
    <property type="entry name" value="Glycohydro_20b2"/>
    <property type="match status" value="1"/>
</dbReference>
<feature type="domain" description="Beta-hexosaminidase eukaryotic type N-terminal" evidence="10">
    <location>
        <begin position="49"/>
        <end position="167"/>
    </location>
</feature>
<dbReference type="InParanoid" id="A0A1V9Y3R8"/>
<dbReference type="GO" id="GO:0005975">
    <property type="term" value="P:carbohydrate metabolic process"/>
    <property type="evidence" value="ECO:0007669"/>
    <property type="project" value="InterPro"/>
</dbReference>
<evidence type="ECO:0000256" key="1">
    <source>
        <dbReference type="ARBA" id="ARBA00001231"/>
    </source>
</evidence>
<dbReference type="FunCoup" id="A0A1V9Y3R8">
    <property type="interactions" value="1313"/>
</dbReference>
<dbReference type="EC" id="3.2.1.52" evidence="7"/>
<dbReference type="CDD" id="cd06562">
    <property type="entry name" value="GH20_HexA_HexB-like"/>
    <property type="match status" value="1"/>
</dbReference>
<dbReference type="InterPro" id="IPR017853">
    <property type="entry name" value="GH"/>
</dbReference>
<dbReference type="SUPFAM" id="SSF55545">
    <property type="entry name" value="beta-N-acetylhexosaminidase-like domain"/>
    <property type="match status" value="1"/>
</dbReference>
<keyword evidence="6 7" id="KW-0326">Glycosidase</keyword>
<evidence type="ECO:0000256" key="6">
    <source>
        <dbReference type="ARBA" id="ARBA00023295"/>
    </source>
</evidence>
<dbReference type="PRINTS" id="PR00738">
    <property type="entry name" value="GLHYDRLASE20"/>
</dbReference>
<dbReference type="PIRSF" id="PIRSF001093">
    <property type="entry name" value="B-hxosamndse_ab_euk"/>
    <property type="match status" value="1"/>
</dbReference>
<proteinExistence type="inferred from homology"/>
<dbReference type="PANTHER" id="PTHR22600">
    <property type="entry name" value="BETA-HEXOSAMINIDASE"/>
    <property type="match status" value="1"/>
</dbReference>
<dbReference type="EMBL" id="MNPL01000042">
    <property type="protein sequence ID" value="OQR80396.1"/>
    <property type="molecule type" value="Genomic_DNA"/>
</dbReference>
<reference evidence="11 12" key="1">
    <citation type="journal article" date="2017" name="Gigascience">
        <title>Draft genome of the honey bee ectoparasitic mite, Tropilaelaps mercedesae, is shaped by the parasitic life history.</title>
        <authorList>
            <person name="Dong X."/>
            <person name="Armstrong S.D."/>
            <person name="Xia D."/>
            <person name="Makepeace B.L."/>
            <person name="Darby A.C."/>
            <person name="Kadowaki T."/>
        </authorList>
    </citation>
    <scope>NUCLEOTIDE SEQUENCE [LARGE SCALE GENOMIC DNA]</scope>
    <source>
        <strain evidence="11">Wuxi-XJTLU</strain>
    </source>
</reference>
<dbReference type="GO" id="GO:0006689">
    <property type="term" value="P:ganglioside catabolic process"/>
    <property type="evidence" value="ECO:0007669"/>
    <property type="project" value="TreeGrafter"/>
</dbReference>
<dbReference type="Gene3D" id="3.20.20.80">
    <property type="entry name" value="Glycosidases"/>
    <property type="match status" value="1"/>
</dbReference>
<evidence type="ECO:0000259" key="10">
    <source>
        <dbReference type="Pfam" id="PF14845"/>
    </source>
</evidence>
<keyword evidence="12" id="KW-1185">Reference proteome</keyword>
<accession>A0A1V9Y3R8</accession>
<name>A0A1V9Y3R8_9ACAR</name>
<evidence type="ECO:0000256" key="3">
    <source>
        <dbReference type="ARBA" id="ARBA00022729"/>
    </source>
</evidence>
<dbReference type="GO" id="GO:0030203">
    <property type="term" value="P:glycosaminoglycan metabolic process"/>
    <property type="evidence" value="ECO:0007669"/>
    <property type="project" value="TreeGrafter"/>
</dbReference>
<comment type="caution">
    <text evidence="11">The sequence shown here is derived from an EMBL/GenBank/DDBJ whole genome shotgun (WGS) entry which is preliminary data.</text>
</comment>
<dbReference type="FunFam" id="3.20.20.80:FF:000063">
    <property type="entry name" value="Beta-hexosaminidase"/>
    <property type="match status" value="1"/>
</dbReference>
<dbReference type="InterPro" id="IPR029019">
    <property type="entry name" value="HEX_eukaryotic_N"/>
</dbReference>
<dbReference type="Pfam" id="PF00728">
    <property type="entry name" value="Glyco_hydro_20"/>
    <property type="match status" value="1"/>
</dbReference>
<evidence type="ECO:0000256" key="7">
    <source>
        <dbReference type="PIRNR" id="PIRNR001093"/>
    </source>
</evidence>
<feature type="domain" description="Glycoside hydrolase family 20 catalytic" evidence="9">
    <location>
        <begin position="190"/>
        <end position="518"/>
    </location>
</feature>